<feature type="transmembrane region" description="Helical" evidence="7">
    <location>
        <begin position="137"/>
        <end position="155"/>
    </location>
</feature>
<dbReference type="SUPFAM" id="SSF103473">
    <property type="entry name" value="MFS general substrate transporter"/>
    <property type="match status" value="1"/>
</dbReference>
<dbReference type="FunFam" id="1.20.1250.20:FF:000034">
    <property type="entry name" value="MFS general substrate transporter"/>
    <property type="match status" value="1"/>
</dbReference>
<dbReference type="PROSITE" id="PS50850">
    <property type="entry name" value="MFS"/>
    <property type="match status" value="1"/>
</dbReference>
<evidence type="ECO:0000256" key="6">
    <source>
        <dbReference type="SAM" id="MobiDB-lite"/>
    </source>
</evidence>
<dbReference type="Proteomes" id="UP000078240">
    <property type="component" value="Unassembled WGS sequence"/>
</dbReference>
<feature type="region of interest" description="Disordered" evidence="6">
    <location>
        <begin position="1"/>
        <end position="39"/>
    </location>
</feature>
<dbReference type="Gene3D" id="1.20.140.150">
    <property type="match status" value="1"/>
</dbReference>
<evidence type="ECO:0000256" key="7">
    <source>
        <dbReference type="SAM" id="Phobius"/>
    </source>
</evidence>
<dbReference type="Pfam" id="PF07690">
    <property type="entry name" value="MFS_1"/>
    <property type="match status" value="1"/>
</dbReference>
<sequence length="815" mass="89258">MTPPVGSPQALVASPYDTDTPSEKTASDPTLNPSVSHVDGKTGAAADLYDPSRFSHIDEGKVLRKMDVFLIPMLALLYLLSFLDRANIGNAKIEGLQEDLGMTDDQYNWCLTAFFFTYVVFEIPSNILIKRFRPSRWLPFIMVCWGIVATLMGIVRSYTGLLIARVFLGVSEAGLFPGVAYYLTMWYCRHEIQLRQALFFSAASVAGAFGGLLAFGIGKMDGVGGLEGWRWIFILEGIVTCAVAVIAFFCLYDFPETAEFLTEEERAFVVHRLRYQGQKIMVAKDGAAPMVVAQAEEFKWDYVWQAFKDWQIWVNIIVLWGISCPMAGLSLFMPTIIKALGFTSSMAQLMTVPIYTAAAVLAVVSAWCSDKAGKRSPFVLGFMTIAVLGFSMCIGSGDPKVVYGGVFLGACGLYPAFPGIISWLSNNLAGSYKRGVGMALQIGAGNLGGALAANFYRKRDAPRYAMGHGISLGFEILGIIAIVILITQRTVPHLHMHDYAVCWDWFQRTQGGYVERLQAATFSQWGFGADFPTRPAGRRRSIVGDGASIGVLPPPPSAGRFSTTTHRGLVQLHPQLFLNPESCASIDATIARLAGFFSRHPQPATKRVFNRAARSQTMTRVSIYSSALVAFVAATGMIIASIVTPNWVTYSVTTPKGERFEKHIGLHKSCSSLDSPSCRDFPLAELCQDGERYFCSMWRTIGFMASFATILCLACLVTFGVIMRGGKYKRETGWPIVSGILALVAAVEFVIISIVAYLFDNDDQFTIPGWSLDYSWYLSTVSAAIALLSAVGLAISAYVLPPEEGYEFLEDPLDA</sequence>
<keyword evidence="4 7" id="KW-1133">Transmembrane helix</keyword>
<dbReference type="Gene3D" id="1.20.1250.20">
    <property type="entry name" value="MFS general substrate transporter like domains"/>
    <property type="match status" value="2"/>
</dbReference>
<name>A0A179GD49_PURLI</name>
<dbReference type="GO" id="GO:0022857">
    <property type="term" value="F:transmembrane transporter activity"/>
    <property type="evidence" value="ECO:0007669"/>
    <property type="project" value="InterPro"/>
</dbReference>
<evidence type="ECO:0000256" key="1">
    <source>
        <dbReference type="ARBA" id="ARBA00004141"/>
    </source>
</evidence>
<gene>
    <name evidence="9" type="ORF">VFPBJ_09298</name>
</gene>
<feature type="transmembrane region" description="Helical" evidence="7">
    <location>
        <begin position="161"/>
        <end position="185"/>
    </location>
</feature>
<evidence type="ECO:0000256" key="3">
    <source>
        <dbReference type="ARBA" id="ARBA00022692"/>
    </source>
</evidence>
<feature type="transmembrane region" description="Helical" evidence="7">
    <location>
        <begin position="345"/>
        <end position="366"/>
    </location>
</feature>
<comment type="caution">
    <text evidence="9">The sequence shown here is derived from an EMBL/GenBank/DDBJ whole genome shotgun (WGS) entry which is preliminary data.</text>
</comment>
<feature type="transmembrane region" description="Helical" evidence="7">
    <location>
        <begin position="378"/>
        <end position="397"/>
    </location>
</feature>
<protein>
    <submittedName>
        <fullName evidence="9">MFS nicotinic acid transporter Tna1</fullName>
    </submittedName>
</protein>
<feature type="transmembrane region" description="Helical" evidence="7">
    <location>
        <begin position="774"/>
        <end position="800"/>
    </location>
</feature>
<feature type="transmembrane region" description="Helical" evidence="7">
    <location>
        <begin position="621"/>
        <end position="643"/>
    </location>
</feature>
<dbReference type="PANTHER" id="PTHR43791:SF18">
    <property type="entry name" value="NICOTINIC ACID TRANSPORTER TNA1, PUTATIVE (AFU_ORTHOLOGUE AFUA_3G03820)-RELATED"/>
    <property type="match status" value="1"/>
</dbReference>
<evidence type="ECO:0000259" key="8">
    <source>
        <dbReference type="PROSITE" id="PS50850"/>
    </source>
</evidence>
<dbReference type="AlphaFoldDB" id="A0A179GD49"/>
<accession>A0A179GD49</accession>
<dbReference type="FunFam" id="1.20.1250.20:FF:000068">
    <property type="entry name" value="MFS general substrate transporter"/>
    <property type="match status" value="1"/>
</dbReference>
<feature type="transmembrane region" description="Helical" evidence="7">
    <location>
        <begin position="701"/>
        <end position="722"/>
    </location>
</feature>
<feature type="transmembrane region" description="Helical" evidence="7">
    <location>
        <begin position="734"/>
        <end position="759"/>
    </location>
</feature>
<evidence type="ECO:0000256" key="4">
    <source>
        <dbReference type="ARBA" id="ARBA00022989"/>
    </source>
</evidence>
<feature type="transmembrane region" description="Helical" evidence="7">
    <location>
        <begin position="403"/>
        <end position="424"/>
    </location>
</feature>
<evidence type="ECO:0000313" key="9">
    <source>
        <dbReference type="EMBL" id="OAQ75323.1"/>
    </source>
</evidence>
<evidence type="ECO:0000313" key="10">
    <source>
        <dbReference type="Proteomes" id="UP000078240"/>
    </source>
</evidence>
<dbReference type="InterPro" id="IPR011701">
    <property type="entry name" value="MFS"/>
</dbReference>
<evidence type="ECO:0000256" key="2">
    <source>
        <dbReference type="ARBA" id="ARBA00022448"/>
    </source>
</evidence>
<feature type="transmembrane region" description="Helical" evidence="7">
    <location>
        <begin position="229"/>
        <end position="252"/>
    </location>
</feature>
<feature type="transmembrane region" description="Helical" evidence="7">
    <location>
        <begin position="68"/>
        <end position="86"/>
    </location>
</feature>
<dbReference type="GO" id="GO:0016020">
    <property type="term" value="C:membrane"/>
    <property type="evidence" value="ECO:0007669"/>
    <property type="project" value="UniProtKB-SubCell"/>
</dbReference>
<reference evidence="9 10" key="1">
    <citation type="submission" date="2016-01" db="EMBL/GenBank/DDBJ databases">
        <title>Biosynthesis of antibiotic leucinostatins and their inhibition on Phytophthora in bio-control Purpureocillium lilacinum.</title>
        <authorList>
            <person name="Wang G."/>
            <person name="Liu Z."/>
            <person name="Lin R."/>
            <person name="Li E."/>
            <person name="Mao Z."/>
            <person name="Ling J."/>
            <person name="Yin W."/>
            <person name="Xie B."/>
        </authorList>
    </citation>
    <scope>NUCLEOTIDE SEQUENCE [LARGE SCALE GENOMIC DNA]</scope>
    <source>
        <strain evidence="9">PLBJ-1</strain>
    </source>
</reference>
<dbReference type="EMBL" id="LSBH01000008">
    <property type="protein sequence ID" value="OAQ75323.1"/>
    <property type="molecule type" value="Genomic_DNA"/>
</dbReference>
<feature type="domain" description="Major facilitator superfamily (MFS) profile" evidence="8">
    <location>
        <begin position="70"/>
        <end position="490"/>
    </location>
</feature>
<feature type="transmembrane region" description="Helical" evidence="7">
    <location>
        <begin position="312"/>
        <end position="333"/>
    </location>
</feature>
<dbReference type="CDD" id="cd17327">
    <property type="entry name" value="MFS_FEN2_like"/>
    <property type="match status" value="1"/>
</dbReference>
<keyword evidence="3 7" id="KW-0812">Transmembrane</keyword>
<dbReference type="InterPro" id="IPR036259">
    <property type="entry name" value="MFS_trans_sf"/>
</dbReference>
<feature type="transmembrane region" description="Helical" evidence="7">
    <location>
        <begin position="468"/>
        <end position="487"/>
    </location>
</feature>
<feature type="transmembrane region" description="Helical" evidence="7">
    <location>
        <begin position="197"/>
        <end position="217"/>
    </location>
</feature>
<organism evidence="9 10">
    <name type="scientific">Purpureocillium lilacinum</name>
    <name type="common">Paecilomyces lilacinus</name>
    <dbReference type="NCBI Taxonomy" id="33203"/>
    <lineage>
        <taxon>Eukaryota</taxon>
        <taxon>Fungi</taxon>
        <taxon>Dikarya</taxon>
        <taxon>Ascomycota</taxon>
        <taxon>Pezizomycotina</taxon>
        <taxon>Sordariomycetes</taxon>
        <taxon>Hypocreomycetidae</taxon>
        <taxon>Hypocreales</taxon>
        <taxon>Ophiocordycipitaceae</taxon>
        <taxon>Purpureocillium</taxon>
    </lineage>
</organism>
<comment type="subcellular location">
    <subcellularLocation>
        <location evidence="1">Membrane</location>
        <topology evidence="1">Multi-pass membrane protein</topology>
    </subcellularLocation>
</comment>
<proteinExistence type="predicted"/>
<feature type="transmembrane region" description="Helical" evidence="7">
    <location>
        <begin position="436"/>
        <end position="456"/>
    </location>
</feature>
<evidence type="ECO:0000256" key="5">
    <source>
        <dbReference type="ARBA" id="ARBA00023136"/>
    </source>
</evidence>
<keyword evidence="5 7" id="KW-0472">Membrane</keyword>
<dbReference type="PANTHER" id="PTHR43791">
    <property type="entry name" value="PERMEASE-RELATED"/>
    <property type="match status" value="1"/>
</dbReference>
<keyword evidence="2" id="KW-0813">Transport</keyword>
<dbReference type="InterPro" id="IPR020846">
    <property type="entry name" value="MFS_dom"/>
</dbReference>